<feature type="domain" description="MD-2-related lipid-recognition" evidence="2">
    <location>
        <begin position="20"/>
        <end position="144"/>
    </location>
</feature>
<keyword evidence="4" id="KW-1185">Reference proteome</keyword>
<sequence length="147" mass="15099">MLAYFLVAAVLPTLILGHGIIPCPGGLPPPTSLTISGCPASPCQVRNGDSLTYTVGFVPNSASPTMTLSITSTVLGETRDIELGPLSNACTNMSPACPTVANQPVTQSATVPIVTDLHDGIPAQLRVTITNSANAVQLCALINLLMM</sequence>
<accession>A0A9Q0S1D2</accession>
<evidence type="ECO:0000313" key="4">
    <source>
        <dbReference type="Proteomes" id="UP001151699"/>
    </source>
</evidence>
<name>A0A9Q0S1D2_9DIPT</name>
<comment type="caution">
    <text evidence="3">The sequence shown here is derived from an EMBL/GenBank/DDBJ whole genome shotgun (WGS) entry which is preliminary data.</text>
</comment>
<dbReference type="Pfam" id="PF02221">
    <property type="entry name" value="E1_DerP2_DerF2"/>
    <property type="match status" value="1"/>
</dbReference>
<dbReference type="EMBL" id="WJQU01000002">
    <property type="protein sequence ID" value="KAJ6640859.1"/>
    <property type="molecule type" value="Genomic_DNA"/>
</dbReference>
<dbReference type="InterPro" id="IPR014756">
    <property type="entry name" value="Ig_E-set"/>
</dbReference>
<evidence type="ECO:0000259" key="2">
    <source>
        <dbReference type="SMART" id="SM00737"/>
    </source>
</evidence>
<protein>
    <recommendedName>
        <fullName evidence="2">MD-2-related lipid-recognition domain-containing protein</fullName>
    </recommendedName>
</protein>
<evidence type="ECO:0000313" key="3">
    <source>
        <dbReference type="EMBL" id="KAJ6640859.1"/>
    </source>
</evidence>
<keyword evidence="1" id="KW-0732">Signal</keyword>
<feature type="chain" id="PRO_5040228213" description="MD-2-related lipid-recognition domain-containing protein" evidence="1">
    <location>
        <begin position="18"/>
        <end position="147"/>
    </location>
</feature>
<dbReference type="Proteomes" id="UP001151699">
    <property type="component" value="Chromosome B"/>
</dbReference>
<dbReference type="InterPro" id="IPR003172">
    <property type="entry name" value="ML_dom"/>
</dbReference>
<dbReference type="SMART" id="SM00737">
    <property type="entry name" value="ML"/>
    <property type="match status" value="1"/>
</dbReference>
<feature type="signal peptide" evidence="1">
    <location>
        <begin position="1"/>
        <end position="17"/>
    </location>
</feature>
<proteinExistence type="predicted"/>
<dbReference type="AlphaFoldDB" id="A0A9Q0S1D2"/>
<dbReference type="Gene3D" id="2.60.40.770">
    <property type="match status" value="1"/>
</dbReference>
<dbReference type="SUPFAM" id="SSF81296">
    <property type="entry name" value="E set domains"/>
    <property type="match status" value="1"/>
</dbReference>
<evidence type="ECO:0000256" key="1">
    <source>
        <dbReference type="SAM" id="SignalP"/>
    </source>
</evidence>
<gene>
    <name evidence="3" type="ORF">Bhyg_05792</name>
</gene>
<reference evidence="3" key="1">
    <citation type="submission" date="2022-07" db="EMBL/GenBank/DDBJ databases">
        <authorList>
            <person name="Trinca V."/>
            <person name="Uliana J.V.C."/>
            <person name="Torres T.T."/>
            <person name="Ward R.J."/>
            <person name="Monesi N."/>
        </authorList>
    </citation>
    <scope>NUCLEOTIDE SEQUENCE</scope>
    <source>
        <strain evidence="3">HSMRA1968</strain>
        <tissue evidence="3">Whole embryos</tissue>
    </source>
</reference>
<organism evidence="3 4">
    <name type="scientific">Pseudolycoriella hygida</name>
    <dbReference type="NCBI Taxonomy" id="35572"/>
    <lineage>
        <taxon>Eukaryota</taxon>
        <taxon>Metazoa</taxon>
        <taxon>Ecdysozoa</taxon>
        <taxon>Arthropoda</taxon>
        <taxon>Hexapoda</taxon>
        <taxon>Insecta</taxon>
        <taxon>Pterygota</taxon>
        <taxon>Neoptera</taxon>
        <taxon>Endopterygota</taxon>
        <taxon>Diptera</taxon>
        <taxon>Nematocera</taxon>
        <taxon>Sciaroidea</taxon>
        <taxon>Sciaridae</taxon>
        <taxon>Pseudolycoriella</taxon>
    </lineage>
</organism>
<dbReference type="OrthoDB" id="6489092at2759"/>